<evidence type="ECO:0000256" key="7">
    <source>
        <dbReference type="ARBA" id="ARBA00022801"/>
    </source>
</evidence>
<dbReference type="PROSITE" id="PS52044">
    <property type="entry name" value="VLRF1"/>
    <property type="match status" value="1"/>
</dbReference>
<evidence type="ECO:0000313" key="14">
    <source>
        <dbReference type="EMBL" id="ORY23411.1"/>
    </source>
</evidence>
<evidence type="ECO:0000256" key="10">
    <source>
        <dbReference type="PROSITE-ProRule" id="PRU00023"/>
    </source>
</evidence>
<dbReference type="EMBL" id="MCOG01000234">
    <property type="protein sequence ID" value="ORY23411.1"/>
    <property type="molecule type" value="Genomic_DNA"/>
</dbReference>
<dbReference type="PANTHER" id="PTHR16036">
    <property type="entry name" value="ANKYRIN REPEAT AND ZINC FINGER DOMAIN-CONTAINING PROTEIN 1"/>
    <property type="match status" value="1"/>
</dbReference>
<feature type="compositionally biased region" description="Low complexity" evidence="12">
    <location>
        <begin position="136"/>
        <end position="149"/>
    </location>
</feature>
<dbReference type="Gene3D" id="1.25.40.20">
    <property type="entry name" value="Ankyrin repeat-containing domain"/>
    <property type="match status" value="1"/>
</dbReference>
<dbReference type="InterPro" id="IPR002110">
    <property type="entry name" value="Ankyrin_rpt"/>
</dbReference>
<comment type="subcellular location">
    <subcellularLocation>
        <location evidence="1">Cytoplasm</location>
    </subcellularLocation>
</comment>
<reference evidence="14 15" key="1">
    <citation type="submission" date="2016-08" db="EMBL/GenBank/DDBJ databases">
        <title>A Parts List for Fungal Cellulosomes Revealed by Comparative Genomics.</title>
        <authorList>
            <consortium name="DOE Joint Genome Institute"/>
            <person name="Haitjema C.H."/>
            <person name="Gilmore S.P."/>
            <person name="Henske J.K."/>
            <person name="Solomon K.V."/>
            <person name="De Groot R."/>
            <person name="Kuo A."/>
            <person name="Mondo S.J."/>
            <person name="Salamov A.A."/>
            <person name="Labutti K."/>
            <person name="Zhao Z."/>
            <person name="Chiniquy J."/>
            <person name="Barry K."/>
            <person name="Brewer H.M."/>
            <person name="Purvine S.O."/>
            <person name="Wright A.T."/>
            <person name="Boxma B."/>
            <person name="Van Alen T."/>
            <person name="Hackstein J.H."/>
            <person name="Baker S.E."/>
            <person name="Grigoriev I.V."/>
            <person name="O'Malley M.A."/>
        </authorList>
    </citation>
    <scope>NUCLEOTIDE SEQUENCE [LARGE SCALE GENOMIC DNA]</scope>
    <source>
        <strain evidence="14 15">G1</strain>
    </source>
</reference>
<dbReference type="STRING" id="1754190.A0A1Y2ALH8"/>
<evidence type="ECO:0000256" key="2">
    <source>
        <dbReference type="ARBA" id="ARBA00009262"/>
    </source>
</evidence>
<protein>
    <recommendedName>
        <fullName evidence="13">VLRF1 domain-containing protein</fullName>
    </recommendedName>
</protein>
<evidence type="ECO:0000313" key="15">
    <source>
        <dbReference type="Proteomes" id="UP000193920"/>
    </source>
</evidence>
<dbReference type="PANTHER" id="PTHR16036:SF2">
    <property type="entry name" value="TRNA ENDONUCLEASE ANKZF1"/>
    <property type="match status" value="1"/>
</dbReference>
<dbReference type="InterPro" id="IPR041175">
    <property type="entry name" value="VLRF1/Vms1"/>
</dbReference>
<dbReference type="AlphaFoldDB" id="A0A1Y2ALH8"/>
<feature type="repeat" description="ANK" evidence="10">
    <location>
        <begin position="341"/>
        <end position="373"/>
    </location>
</feature>
<keyword evidence="8 10" id="KW-0040">ANK repeat</keyword>
<keyword evidence="6 11" id="KW-0255">Endonuclease</keyword>
<dbReference type="InterPro" id="IPR036770">
    <property type="entry name" value="Ankyrin_rpt-contain_sf"/>
</dbReference>
<dbReference type="PROSITE" id="PS50088">
    <property type="entry name" value="ANK_REPEAT"/>
    <property type="match status" value="1"/>
</dbReference>
<keyword evidence="9" id="KW-0175">Coiled coil</keyword>
<dbReference type="OrthoDB" id="429841at2759"/>
<dbReference type="GO" id="GO:0004519">
    <property type="term" value="F:endonuclease activity"/>
    <property type="evidence" value="ECO:0007669"/>
    <property type="project" value="UniProtKB-KW"/>
</dbReference>
<gene>
    <name evidence="14" type="ORF">LY90DRAFT_524410</name>
</gene>
<keyword evidence="15" id="KW-1185">Reference proteome</keyword>
<dbReference type="SMART" id="SM00248">
    <property type="entry name" value="ANK"/>
    <property type="match status" value="1"/>
</dbReference>
<dbReference type="GO" id="GO:0036503">
    <property type="term" value="P:ERAD pathway"/>
    <property type="evidence" value="ECO:0007669"/>
    <property type="project" value="TreeGrafter"/>
</dbReference>
<comment type="domain">
    <text evidence="11">The VLRF1 domain mediates binding to the 60S ribosomal subunit.</text>
</comment>
<dbReference type="GO" id="GO:0016787">
    <property type="term" value="F:hydrolase activity"/>
    <property type="evidence" value="ECO:0007669"/>
    <property type="project" value="UniProtKB-KW"/>
</dbReference>
<evidence type="ECO:0000256" key="3">
    <source>
        <dbReference type="ARBA" id="ARBA00022490"/>
    </source>
</evidence>
<feature type="region of interest" description="Disordered" evidence="12">
    <location>
        <begin position="448"/>
        <end position="507"/>
    </location>
</feature>
<proteinExistence type="inferred from homology"/>
<dbReference type="PROSITE" id="PS50297">
    <property type="entry name" value="ANK_REP_REGION"/>
    <property type="match status" value="1"/>
</dbReference>
<name>A0A1Y2ALH8_9FUNG</name>
<comment type="similarity">
    <text evidence="2 11">Belongs to the ANKZF1/VMS1 family.</text>
</comment>
<evidence type="ECO:0000259" key="13">
    <source>
        <dbReference type="PROSITE" id="PS52044"/>
    </source>
</evidence>
<organism evidence="14 15">
    <name type="scientific">Neocallimastix californiae</name>
    <dbReference type="NCBI Taxonomy" id="1754190"/>
    <lineage>
        <taxon>Eukaryota</taxon>
        <taxon>Fungi</taxon>
        <taxon>Fungi incertae sedis</taxon>
        <taxon>Chytridiomycota</taxon>
        <taxon>Chytridiomycota incertae sedis</taxon>
        <taxon>Neocallimastigomycetes</taxon>
        <taxon>Neocallimastigales</taxon>
        <taxon>Neocallimastigaceae</taxon>
        <taxon>Neocallimastix</taxon>
    </lineage>
</organism>
<feature type="compositionally biased region" description="Basic residues" evidence="12">
    <location>
        <begin position="452"/>
        <end position="472"/>
    </location>
</feature>
<dbReference type="SUPFAM" id="SSF48403">
    <property type="entry name" value="Ankyrin repeat"/>
    <property type="match status" value="1"/>
</dbReference>
<keyword evidence="5" id="KW-0677">Repeat</keyword>
<feature type="region of interest" description="Disordered" evidence="12">
    <location>
        <begin position="244"/>
        <end position="291"/>
    </location>
</feature>
<evidence type="ECO:0000256" key="12">
    <source>
        <dbReference type="SAM" id="MobiDB-lite"/>
    </source>
</evidence>
<keyword evidence="4 11" id="KW-0540">Nuclease</keyword>
<dbReference type="InterPro" id="IPR047139">
    <property type="entry name" value="ANKZ1/VMS1"/>
</dbReference>
<evidence type="ECO:0000256" key="6">
    <source>
        <dbReference type="ARBA" id="ARBA00022759"/>
    </source>
</evidence>
<evidence type="ECO:0000256" key="1">
    <source>
        <dbReference type="ARBA" id="ARBA00004496"/>
    </source>
</evidence>
<evidence type="ECO:0000256" key="5">
    <source>
        <dbReference type="ARBA" id="ARBA00022737"/>
    </source>
</evidence>
<accession>A0A1Y2ALH8</accession>
<dbReference type="GO" id="GO:0005737">
    <property type="term" value="C:cytoplasm"/>
    <property type="evidence" value="ECO:0007669"/>
    <property type="project" value="UniProtKB-SubCell"/>
</dbReference>
<keyword evidence="7 11" id="KW-0378">Hydrolase</keyword>
<sequence length="611" mass="69177">MKDSQYSDSDGSSLDFEEENINKNKINEKGQAAYLTKDQPFVALEMNFNKVLLIYKSVLYFQQTRGEISISEKEIMNRIHALQKNNWEGKPFYWSIILLSSGHFAGCVMDCATGRMVVKKTFHRYTTRRKQGGSQASNDNAKGKAKSAGANLRRYNEQMIEQEVKEVMTEWKDYIKVSDLVLIHTSNTNKKLIINSTDALTIDDPRIRTIPFTTGRPTLNELSTIFDKLSTTYIKDISEVKLHTVEEEEESSTTQQQKSKGKDTTAANKKNNKKSETAGKGSGNKSDMDVDEGVSEINETKEEELSKLKYLCKKGLVDMFQKQYENSSLVQLNEPFYNDEEGITLLHIASAYGQSEMVDFLLEAGADPTIKLKEGDQFTGKVNLNTHIKSESSALKRFNMLMNMTAYDMASDKETRNAFRRFYYRHQDQWNYQEAHITSFLSPEMEEEALRKKQKKKNDKKRRMQSQKKKQANKASSKEASSAESSTVEEEPANKKPSGSKSILRKLGQSTLNAFGMSTEMRQRLDREKRAQAAMNRLKASSVAGGVTSSTAAVFVKQEEEKESKGAANNNGPSCFMCHKPFGPGQVPFDVMDKKFCSTNCVRVFRLSSNN</sequence>
<feature type="compositionally biased region" description="Low complexity" evidence="12">
    <location>
        <begin position="473"/>
        <end position="486"/>
    </location>
</feature>
<dbReference type="Pfam" id="PF00023">
    <property type="entry name" value="Ank"/>
    <property type="match status" value="1"/>
</dbReference>
<feature type="active site" evidence="11">
    <location>
        <position position="135"/>
    </location>
</feature>
<feature type="domain" description="VLRF1" evidence="13">
    <location>
        <begin position="90"/>
        <end position="232"/>
    </location>
</feature>
<feature type="region of interest" description="Disordered" evidence="12">
    <location>
        <begin position="128"/>
        <end position="149"/>
    </location>
</feature>
<feature type="compositionally biased region" description="Low complexity" evidence="12">
    <location>
        <begin position="252"/>
        <end position="269"/>
    </location>
</feature>
<evidence type="ECO:0000256" key="8">
    <source>
        <dbReference type="ARBA" id="ARBA00023043"/>
    </source>
</evidence>
<dbReference type="Pfam" id="PF18826">
    <property type="entry name" value="bVLRF1"/>
    <property type="match status" value="1"/>
</dbReference>
<keyword evidence="3 11" id="KW-0963">Cytoplasm</keyword>
<evidence type="ECO:0000256" key="11">
    <source>
        <dbReference type="PROSITE-ProRule" id="PRU01389"/>
    </source>
</evidence>
<dbReference type="Proteomes" id="UP000193920">
    <property type="component" value="Unassembled WGS sequence"/>
</dbReference>
<evidence type="ECO:0000256" key="9">
    <source>
        <dbReference type="ARBA" id="ARBA00023054"/>
    </source>
</evidence>
<comment type="caution">
    <text evidence="14">The sequence shown here is derived from an EMBL/GenBank/DDBJ whole genome shotgun (WGS) entry which is preliminary data.</text>
</comment>
<evidence type="ECO:0000256" key="4">
    <source>
        <dbReference type="ARBA" id="ARBA00022722"/>
    </source>
</evidence>